<feature type="domain" description="Threonine/Serine exporter ThrE" evidence="9">
    <location>
        <begin position="8"/>
        <end position="139"/>
    </location>
</feature>
<evidence type="ECO:0000313" key="11">
    <source>
        <dbReference type="Proteomes" id="UP001628078"/>
    </source>
</evidence>
<comment type="similarity">
    <text evidence="7">Belongs to the ThrE exporter (TC 2.A.79) family.</text>
</comment>
<keyword evidence="6 8" id="KW-0472">Membrane</keyword>
<dbReference type="RefSeq" id="WP_407884725.1">
    <property type="nucleotide sequence ID" value="NZ_BQXO01000006.1"/>
</dbReference>
<evidence type="ECO:0000313" key="10">
    <source>
        <dbReference type="EMBL" id="GKT06518.1"/>
    </source>
</evidence>
<evidence type="ECO:0000256" key="7">
    <source>
        <dbReference type="ARBA" id="ARBA00034125"/>
    </source>
</evidence>
<proteinExistence type="inferred from homology"/>
<accession>A0ABQ5JVC9</accession>
<keyword evidence="2" id="KW-1003">Cell membrane</keyword>
<dbReference type="InterPro" id="IPR024528">
    <property type="entry name" value="ThrE_2"/>
</dbReference>
<dbReference type="PANTHER" id="PTHR34390">
    <property type="entry name" value="UPF0442 PROTEIN YJJB-RELATED"/>
    <property type="match status" value="1"/>
</dbReference>
<feature type="transmembrane region" description="Helical" evidence="8">
    <location>
        <begin position="57"/>
        <end position="77"/>
    </location>
</feature>
<evidence type="ECO:0000256" key="5">
    <source>
        <dbReference type="ARBA" id="ARBA00022989"/>
    </source>
</evidence>
<keyword evidence="4 8" id="KW-0812">Transmembrane</keyword>
<dbReference type="InterPro" id="IPR050539">
    <property type="entry name" value="ThrE_Dicarb/AminoAcid_Exp"/>
</dbReference>
<sequence length="157" mass="17154">MQLLWAGLLAYLATVGFGIILNIPRRALNIAGLIGLTGWVVYTAIEALPTSYKQLSLMALGMLAASIAIGWLSSFAARHKHMPVILFNIPSLVPLVPGGQAYQMVRNLVLGQMTEAMGYLGQVVVVAGTIALGFLLAELSERVWRRGQRRWKLTQNH</sequence>
<keyword evidence="3" id="KW-0997">Cell inner membrane</keyword>
<dbReference type="PANTHER" id="PTHR34390:SF1">
    <property type="entry name" value="SUCCINATE TRANSPORTER SUBUNIT YJJB-RELATED"/>
    <property type="match status" value="1"/>
</dbReference>
<name>A0ABQ5JVC9_9LACO</name>
<evidence type="ECO:0000256" key="2">
    <source>
        <dbReference type="ARBA" id="ARBA00022475"/>
    </source>
</evidence>
<reference evidence="10 11" key="1">
    <citation type="submission" date="2022-03" db="EMBL/GenBank/DDBJ databases">
        <title>Draft genome sequence of Furfurilactobacillus curtus JCM 31185.</title>
        <authorList>
            <person name="Suzuki S."/>
            <person name="Endo A."/>
            <person name="Kajikawa A."/>
        </authorList>
    </citation>
    <scope>NUCLEOTIDE SEQUENCE [LARGE SCALE GENOMIC DNA]</scope>
    <source>
        <strain evidence="10 11">JCM 31185</strain>
    </source>
</reference>
<dbReference type="EMBL" id="BQXO01000006">
    <property type="protein sequence ID" value="GKT06518.1"/>
    <property type="molecule type" value="Genomic_DNA"/>
</dbReference>
<feature type="transmembrane region" description="Helical" evidence="8">
    <location>
        <begin position="28"/>
        <end position="45"/>
    </location>
</feature>
<dbReference type="Proteomes" id="UP001628078">
    <property type="component" value="Unassembled WGS sequence"/>
</dbReference>
<dbReference type="Pfam" id="PF12821">
    <property type="entry name" value="ThrE_2"/>
    <property type="match status" value="1"/>
</dbReference>
<evidence type="ECO:0000256" key="4">
    <source>
        <dbReference type="ARBA" id="ARBA00022692"/>
    </source>
</evidence>
<evidence type="ECO:0000256" key="8">
    <source>
        <dbReference type="SAM" id="Phobius"/>
    </source>
</evidence>
<protein>
    <submittedName>
        <fullName evidence="10">Membrane protein</fullName>
    </submittedName>
</protein>
<evidence type="ECO:0000256" key="3">
    <source>
        <dbReference type="ARBA" id="ARBA00022519"/>
    </source>
</evidence>
<evidence type="ECO:0000256" key="6">
    <source>
        <dbReference type="ARBA" id="ARBA00023136"/>
    </source>
</evidence>
<keyword evidence="5 8" id="KW-1133">Transmembrane helix</keyword>
<comment type="caution">
    <text evidence="10">The sequence shown here is derived from an EMBL/GenBank/DDBJ whole genome shotgun (WGS) entry which is preliminary data.</text>
</comment>
<feature type="transmembrane region" description="Helical" evidence="8">
    <location>
        <begin position="119"/>
        <end position="140"/>
    </location>
</feature>
<evidence type="ECO:0000256" key="1">
    <source>
        <dbReference type="ARBA" id="ARBA00004651"/>
    </source>
</evidence>
<comment type="subcellular location">
    <subcellularLocation>
        <location evidence="1">Cell membrane</location>
        <topology evidence="1">Multi-pass membrane protein</topology>
    </subcellularLocation>
</comment>
<evidence type="ECO:0000259" key="9">
    <source>
        <dbReference type="Pfam" id="PF12821"/>
    </source>
</evidence>
<gene>
    <name evidence="10" type="ORF">JCM31185_18050</name>
</gene>
<keyword evidence="11" id="KW-1185">Reference proteome</keyword>
<organism evidence="10 11">
    <name type="scientific">Furfurilactobacillus curtus</name>
    <dbReference type="NCBI Taxonomy" id="1746200"/>
    <lineage>
        <taxon>Bacteria</taxon>
        <taxon>Bacillati</taxon>
        <taxon>Bacillota</taxon>
        <taxon>Bacilli</taxon>
        <taxon>Lactobacillales</taxon>
        <taxon>Lactobacillaceae</taxon>
        <taxon>Furfurilactobacillus</taxon>
    </lineage>
</organism>